<keyword evidence="4" id="KW-1185">Reference proteome</keyword>
<accession>A0ABR3V5L9</accession>
<dbReference type="SUPFAM" id="SSF53720">
    <property type="entry name" value="ALDH-like"/>
    <property type="match status" value="1"/>
</dbReference>
<protein>
    <recommendedName>
        <fullName evidence="2">Aldehyde dehydrogenase domain-containing protein</fullName>
    </recommendedName>
</protein>
<dbReference type="Gene3D" id="3.40.309.10">
    <property type="entry name" value="Aldehyde Dehydrogenase, Chain A, domain 2"/>
    <property type="match status" value="1"/>
</dbReference>
<evidence type="ECO:0000313" key="4">
    <source>
        <dbReference type="Proteomes" id="UP001586593"/>
    </source>
</evidence>
<feature type="domain" description="Aldehyde dehydrogenase" evidence="2">
    <location>
        <begin position="1"/>
        <end position="111"/>
    </location>
</feature>
<keyword evidence="1" id="KW-0560">Oxidoreductase</keyword>
<gene>
    <name evidence="3" type="ORF">VTK73DRAFT_4846</name>
</gene>
<dbReference type="InterPro" id="IPR050740">
    <property type="entry name" value="Aldehyde_DH_Superfamily"/>
</dbReference>
<reference evidence="3 4" key="1">
    <citation type="journal article" date="2024" name="Commun. Biol.">
        <title>Comparative genomic analysis of thermophilic fungi reveals convergent evolutionary adaptations and gene losses.</title>
        <authorList>
            <person name="Steindorff A.S."/>
            <person name="Aguilar-Pontes M.V."/>
            <person name="Robinson A.J."/>
            <person name="Andreopoulos B."/>
            <person name="LaButti K."/>
            <person name="Kuo A."/>
            <person name="Mondo S."/>
            <person name="Riley R."/>
            <person name="Otillar R."/>
            <person name="Haridas S."/>
            <person name="Lipzen A."/>
            <person name="Grimwood J."/>
            <person name="Schmutz J."/>
            <person name="Clum A."/>
            <person name="Reid I.D."/>
            <person name="Moisan M.C."/>
            <person name="Butler G."/>
            <person name="Nguyen T.T.M."/>
            <person name="Dewar K."/>
            <person name="Conant G."/>
            <person name="Drula E."/>
            <person name="Henrissat B."/>
            <person name="Hansel C."/>
            <person name="Singer S."/>
            <person name="Hutchinson M.I."/>
            <person name="de Vries R.P."/>
            <person name="Natvig D.O."/>
            <person name="Powell A.J."/>
            <person name="Tsang A."/>
            <person name="Grigoriev I.V."/>
        </authorList>
    </citation>
    <scope>NUCLEOTIDE SEQUENCE [LARGE SCALE GENOMIC DNA]</scope>
    <source>
        <strain evidence="3 4">ATCC 24622</strain>
    </source>
</reference>
<organism evidence="3 4">
    <name type="scientific">Phialemonium thermophilum</name>
    <dbReference type="NCBI Taxonomy" id="223376"/>
    <lineage>
        <taxon>Eukaryota</taxon>
        <taxon>Fungi</taxon>
        <taxon>Dikarya</taxon>
        <taxon>Ascomycota</taxon>
        <taxon>Pezizomycotina</taxon>
        <taxon>Sordariomycetes</taxon>
        <taxon>Sordariomycetidae</taxon>
        <taxon>Cephalothecales</taxon>
        <taxon>Cephalothecaceae</taxon>
        <taxon>Phialemonium</taxon>
    </lineage>
</organism>
<evidence type="ECO:0000256" key="1">
    <source>
        <dbReference type="ARBA" id="ARBA00023002"/>
    </source>
</evidence>
<dbReference type="EMBL" id="JAZHXJ010002725">
    <property type="protein sequence ID" value="KAL1837006.1"/>
    <property type="molecule type" value="Genomic_DNA"/>
</dbReference>
<dbReference type="Pfam" id="PF00171">
    <property type="entry name" value="Aldedh"/>
    <property type="match status" value="1"/>
</dbReference>
<proteinExistence type="predicted"/>
<dbReference type="PANTHER" id="PTHR43353:SF7">
    <property type="entry name" value="SUCCINATE SEMIALDEHYDE DEHYDROGENASE (EUROFUNG)"/>
    <property type="match status" value="1"/>
</dbReference>
<sequence length="120" mass="12990">MAPTVLTGVTDDMRMSQEEIFAPVLGISVFDTEDEVVERANNTKMGLTSYAFTKNVDRLWRMFEKLETGMVGLNTGNNSAAEAPFGGIKESGCGKESGKDVAINEFMVTKTGTLTIENLA</sequence>
<dbReference type="Gene3D" id="3.40.605.10">
    <property type="entry name" value="Aldehyde Dehydrogenase, Chain A, domain 1"/>
    <property type="match status" value="1"/>
</dbReference>
<name>A0ABR3V5L9_9PEZI</name>
<dbReference type="InterPro" id="IPR015590">
    <property type="entry name" value="Aldehyde_DH_dom"/>
</dbReference>
<evidence type="ECO:0000313" key="3">
    <source>
        <dbReference type="EMBL" id="KAL1837006.1"/>
    </source>
</evidence>
<dbReference type="InterPro" id="IPR016163">
    <property type="entry name" value="Ald_DH_C"/>
</dbReference>
<evidence type="ECO:0000259" key="2">
    <source>
        <dbReference type="Pfam" id="PF00171"/>
    </source>
</evidence>
<comment type="caution">
    <text evidence="3">The sequence shown here is derived from an EMBL/GenBank/DDBJ whole genome shotgun (WGS) entry which is preliminary data.</text>
</comment>
<dbReference type="InterPro" id="IPR016162">
    <property type="entry name" value="Ald_DH_N"/>
</dbReference>
<dbReference type="Proteomes" id="UP001586593">
    <property type="component" value="Unassembled WGS sequence"/>
</dbReference>
<dbReference type="PANTHER" id="PTHR43353">
    <property type="entry name" value="SUCCINATE-SEMIALDEHYDE DEHYDROGENASE, MITOCHONDRIAL"/>
    <property type="match status" value="1"/>
</dbReference>
<dbReference type="InterPro" id="IPR016161">
    <property type="entry name" value="Ald_DH/histidinol_DH"/>
</dbReference>